<evidence type="ECO:0000256" key="7">
    <source>
        <dbReference type="ARBA" id="ARBA00023180"/>
    </source>
</evidence>
<keyword evidence="2 9" id="KW-0489">Methyltransferase</keyword>
<evidence type="ECO:0000256" key="9">
    <source>
        <dbReference type="RuleBase" id="RU366043"/>
    </source>
</evidence>
<dbReference type="GO" id="GO:0012505">
    <property type="term" value="C:endomembrane system"/>
    <property type="evidence" value="ECO:0007669"/>
    <property type="project" value="UniProtKB-SubCell"/>
</dbReference>
<evidence type="ECO:0000256" key="10">
    <source>
        <dbReference type="SAM" id="MobiDB-lite"/>
    </source>
</evidence>
<evidence type="ECO:0000313" key="12">
    <source>
        <dbReference type="Proteomes" id="UP000811609"/>
    </source>
</evidence>
<organism evidence="11 12">
    <name type="scientific">Carya illinoinensis</name>
    <name type="common">Pecan</name>
    <dbReference type="NCBI Taxonomy" id="32201"/>
    <lineage>
        <taxon>Eukaryota</taxon>
        <taxon>Viridiplantae</taxon>
        <taxon>Streptophyta</taxon>
        <taxon>Embryophyta</taxon>
        <taxon>Tracheophyta</taxon>
        <taxon>Spermatophyta</taxon>
        <taxon>Magnoliopsida</taxon>
        <taxon>eudicotyledons</taxon>
        <taxon>Gunneridae</taxon>
        <taxon>Pentapetalae</taxon>
        <taxon>rosids</taxon>
        <taxon>fabids</taxon>
        <taxon>Fagales</taxon>
        <taxon>Juglandaceae</taxon>
        <taxon>Carya</taxon>
    </lineage>
</organism>
<feature type="transmembrane region" description="Helical" evidence="9">
    <location>
        <begin position="121"/>
        <end position="143"/>
    </location>
</feature>
<sequence>MGDFFVSFYFDSVYVLFFLTANFRVVGFPGQRMSRPLHRGARISGSNGSNNDLWDSQMKEKTEKEELDRRGSDQSYFALRFPFRLLLPDNSTPKNGIAENGFASDSLLVGSPRIRQRITMLILKLSLVLIVILALTGSFWWAISISTTSRGHIFRGYRRLQEQLVLDLWDIGELSLGSSRLKELEFCPQDFENHVPCFNVSANLALGYSDGSEYDRVCGHEPRQNCLALAPLNYKIPLRWPTGRDVIWFANVKITAQEVMSSGSLTKRMMMLDEEQISFRSASLMFDGIEDYSHQIAEMIGLRNESNFIHAGVRTILDIGCGYGSFGAHLFSNELLTMCIANYEALGSQVQLTLERGLPAMIASFSSKQLPYPSLSFDMLHCARCGIDWDQKDGIYLIEVDRVLKPGGYFVWTSPLTNFQGVLRTKERKKMGNFFRDFADKLCWEMLSQQDETIVWKKTSKRNCYNSRKPGSGPSLCSKNHDVESPYYQPLQACIAGAQSRRWIPIEERTSWPSRANLNKSELALYGLHPEEVADDTDNWKAAVRNYWSLLSPLIFSDHPKRPGDEDPSPPYNMLRNVLDMNANFGGFNSALLEARKSVWVMNVVPTNGPNYLPLIMDRGFVGVLHDWCESFPTYPRTYDLVHAAGLLSLEIGQQRRCTTLDLFSEIDRLLRPEGWVIFRDTAPLIESARALTSRLKWDARVVEMESNSDERLLICQKPFFKRQAIQS</sequence>
<dbReference type="AlphaFoldDB" id="A0A8T1PQ55"/>
<reference evidence="11" key="1">
    <citation type="submission" date="2020-12" db="EMBL/GenBank/DDBJ databases">
        <title>WGS assembly of Carya illinoinensis cv. Pawnee.</title>
        <authorList>
            <person name="Platts A."/>
            <person name="Shu S."/>
            <person name="Wright S."/>
            <person name="Barry K."/>
            <person name="Edger P."/>
            <person name="Pires J.C."/>
            <person name="Schmutz J."/>
        </authorList>
    </citation>
    <scope>NUCLEOTIDE SEQUENCE</scope>
    <source>
        <tissue evidence="11">Leaf</tissue>
    </source>
</reference>
<keyword evidence="7 9" id="KW-0325">Glycoprotein</keyword>
<dbReference type="FunFam" id="3.40.50.150:FF:000119">
    <property type="entry name" value="probable pectin methyltransferase QUA2"/>
    <property type="match status" value="1"/>
</dbReference>
<protein>
    <recommendedName>
        <fullName evidence="9">Methyltransferase</fullName>
        <ecNumber evidence="9">2.1.1.-</ecNumber>
    </recommendedName>
</protein>
<keyword evidence="12" id="KW-1185">Reference proteome</keyword>
<accession>A0A8T1PQ55</accession>
<feature type="transmembrane region" description="Helical" evidence="9">
    <location>
        <begin position="6"/>
        <end position="26"/>
    </location>
</feature>
<feature type="compositionally biased region" description="Polar residues" evidence="10">
    <location>
        <begin position="44"/>
        <end position="54"/>
    </location>
</feature>
<dbReference type="GO" id="GO:0008168">
    <property type="term" value="F:methyltransferase activity"/>
    <property type="evidence" value="ECO:0007669"/>
    <property type="project" value="UniProtKB-UniRule"/>
</dbReference>
<dbReference type="EMBL" id="CM031816">
    <property type="protein sequence ID" value="KAG6644308.1"/>
    <property type="molecule type" value="Genomic_DNA"/>
</dbReference>
<evidence type="ECO:0000256" key="2">
    <source>
        <dbReference type="ARBA" id="ARBA00022603"/>
    </source>
</evidence>
<keyword evidence="4 9" id="KW-0812">Transmembrane</keyword>
<dbReference type="EC" id="2.1.1.-" evidence="9"/>
<dbReference type="Proteomes" id="UP000811609">
    <property type="component" value="Chromosome 8"/>
</dbReference>
<name>A0A8T1PQ55_CARIL</name>
<evidence type="ECO:0000256" key="1">
    <source>
        <dbReference type="ARBA" id="ARBA00008361"/>
    </source>
</evidence>
<proteinExistence type="inferred from homology"/>
<evidence type="ECO:0000313" key="11">
    <source>
        <dbReference type="EMBL" id="KAG6644308.1"/>
    </source>
</evidence>
<dbReference type="GO" id="GO:0032259">
    <property type="term" value="P:methylation"/>
    <property type="evidence" value="ECO:0007669"/>
    <property type="project" value="UniProtKB-KW"/>
</dbReference>
<comment type="caution">
    <text evidence="9">Lacks conserved residue(s) required for the propagation of feature annotation.</text>
</comment>
<evidence type="ECO:0000256" key="5">
    <source>
        <dbReference type="ARBA" id="ARBA00022989"/>
    </source>
</evidence>
<feature type="region of interest" description="Disordered" evidence="10">
    <location>
        <begin position="39"/>
        <end position="69"/>
    </location>
</feature>
<dbReference type="GO" id="GO:0016020">
    <property type="term" value="C:membrane"/>
    <property type="evidence" value="ECO:0007669"/>
    <property type="project" value="UniProtKB-SubCell"/>
</dbReference>
<keyword evidence="5 9" id="KW-1133">Transmembrane helix</keyword>
<dbReference type="InterPro" id="IPR004159">
    <property type="entry name" value="Put_SAM_MeTrfase"/>
</dbReference>
<dbReference type="PANTHER" id="PTHR10108:SF899">
    <property type="entry name" value="PECTIN METHYLTRANSFERASE QUA2-RELATED"/>
    <property type="match status" value="1"/>
</dbReference>
<evidence type="ECO:0000256" key="4">
    <source>
        <dbReference type="ARBA" id="ARBA00022692"/>
    </source>
</evidence>
<dbReference type="PANTHER" id="PTHR10108">
    <property type="entry name" value="SAM-DEPENDENT METHYLTRANSFERASE"/>
    <property type="match status" value="1"/>
</dbReference>
<dbReference type="GO" id="GO:0005737">
    <property type="term" value="C:cytoplasm"/>
    <property type="evidence" value="ECO:0007669"/>
    <property type="project" value="TreeGrafter"/>
</dbReference>
<gene>
    <name evidence="11" type="ORF">CIPAW_08G046200</name>
</gene>
<comment type="subcellular location">
    <subcellularLocation>
        <location evidence="8">Endomembrane system</location>
        <topology evidence="8">Single-pass membrane protein</topology>
    </subcellularLocation>
    <subcellularLocation>
        <location evidence="9">Membrane</location>
        <topology evidence="9">Single-pass type II membrane protein</topology>
    </subcellularLocation>
</comment>
<feature type="compositionally biased region" description="Basic and acidic residues" evidence="10">
    <location>
        <begin position="57"/>
        <end position="69"/>
    </location>
</feature>
<keyword evidence="3 9" id="KW-0808">Transferase</keyword>
<dbReference type="Pfam" id="PF03141">
    <property type="entry name" value="Methyltransf_29"/>
    <property type="match status" value="1"/>
</dbReference>
<evidence type="ECO:0000256" key="8">
    <source>
        <dbReference type="ARBA" id="ARBA00037847"/>
    </source>
</evidence>
<evidence type="ECO:0000256" key="3">
    <source>
        <dbReference type="ARBA" id="ARBA00022679"/>
    </source>
</evidence>
<evidence type="ECO:0000256" key="6">
    <source>
        <dbReference type="ARBA" id="ARBA00023136"/>
    </source>
</evidence>
<keyword evidence="9" id="KW-0735">Signal-anchor</keyword>
<keyword evidence="6 9" id="KW-0472">Membrane</keyword>
<comment type="caution">
    <text evidence="11">The sequence shown here is derived from an EMBL/GenBank/DDBJ whole genome shotgun (WGS) entry which is preliminary data.</text>
</comment>
<comment type="similarity">
    <text evidence="1 9">Belongs to the methyltransferase superfamily.</text>
</comment>